<reference evidence="1" key="1">
    <citation type="submission" date="2019-04" db="EMBL/GenBank/DDBJ databases">
        <title>Microbes associate with the intestines of laboratory mice.</title>
        <authorList>
            <person name="Navarre W."/>
            <person name="Wong E."/>
            <person name="Huang K."/>
            <person name="Tropini C."/>
            <person name="Ng K."/>
            <person name="Yu B."/>
        </authorList>
    </citation>
    <scope>NUCLEOTIDE SEQUENCE</scope>
    <source>
        <strain evidence="1">NM73_A23</strain>
    </source>
</reference>
<evidence type="ECO:0000313" key="1">
    <source>
        <dbReference type="EMBL" id="TGX80149.1"/>
    </source>
</evidence>
<protein>
    <submittedName>
        <fullName evidence="1">DNA/RNA non-specific endonuclease</fullName>
    </submittedName>
</protein>
<gene>
    <name evidence="1" type="ORF">E5358_13555</name>
</gene>
<dbReference type="Proteomes" id="UP000308886">
    <property type="component" value="Unassembled WGS sequence"/>
</dbReference>
<dbReference type="EMBL" id="SRZC01000029">
    <property type="protein sequence ID" value="TGX80149.1"/>
    <property type="molecule type" value="Genomic_DNA"/>
</dbReference>
<accession>A0AC61QM31</accession>
<evidence type="ECO:0000313" key="2">
    <source>
        <dbReference type="Proteomes" id="UP000308886"/>
    </source>
</evidence>
<keyword evidence="1" id="KW-0255">Endonuclease</keyword>
<sequence length="239" mass="27270">MHILTILVAILAILLPKPLSKGSEMIVRHKAYTLSYNKSRNTPNWVAWTLTANHTDGPVPRASKFLADPLIPRAYRVEYYDYKESGYDRGHMCPAADNKWNAQAMKECFYMSNMCPQDPALNSGSWASLEKACRQWAKTEGKIYIVCGPVYKNRKHERIGVSHVVEVPDGFFKAVLSLRKGHEKAIAFYYANNSKKQPYRHACTAVDNIEALTGLDLFADLDDKLEARLERRCNINDWK</sequence>
<keyword evidence="2" id="KW-1185">Reference proteome</keyword>
<organism evidence="1 2">
    <name type="scientific">Palleniella muris</name>
    <dbReference type="NCBI Taxonomy" id="3038145"/>
    <lineage>
        <taxon>Bacteria</taxon>
        <taxon>Pseudomonadati</taxon>
        <taxon>Bacteroidota</taxon>
        <taxon>Bacteroidia</taxon>
        <taxon>Bacteroidales</taxon>
        <taxon>Prevotellaceae</taxon>
        <taxon>Palleniella</taxon>
    </lineage>
</organism>
<keyword evidence="1" id="KW-0378">Hydrolase</keyword>
<comment type="caution">
    <text evidence="1">The sequence shown here is derived from an EMBL/GenBank/DDBJ whole genome shotgun (WGS) entry which is preliminary data.</text>
</comment>
<proteinExistence type="predicted"/>
<keyword evidence="1" id="KW-0540">Nuclease</keyword>
<name>A0AC61QM31_9BACT</name>